<evidence type="ECO:0000313" key="3">
    <source>
        <dbReference type="EMBL" id="WOO39543.1"/>
    </source>
</evidence>
<dbReference type="InterPro" id="IPR036291">
    <property type="entry name" value="NAD(P)-bd_dom_sf"/>
</dbReference>
<dbReference type="PANTHER" id="PTHR43818">
    <property type="entry name" value="BCDNA.GH03377"/>
    <property type="match status" value="1"/>
</dbReference>
<dbReference type="InterPro" id="IPR000683">
    <property type="entry name" value="Gfo/Idh/MocA-like_OxRdtase_N"/>
</dbReference>
<dbReference type="EMBL" id="CP136920">
    <property type="protein sequence ID" value="WOO39543.1"/>
    <property type="molecule type" value="Genomic_DNA"/>
</dbReference>
<dbReference type="PANTHER" id="PTHR43818:SF10">
    <property type="entry name" value="NADH-DEPENDENT DEHYDROGENASE-RELATED"/>
    <property type="match status" value="1"/>
</dbReference>
<accession>A0AAQ3QTM6</accession>
<reference evidence="3 4" key="1">
    <citation type="submission" date="2023-10" db="EMBL/GenBank/DDBJ databases">
        <title>Rubellicoccus peritrichatus gen. nov., sp. nov., isolated from an algae of coral reef tank.</title>
        <authorList>
            <person name="Luo J."/>
        </authorList>
    </citation>
    <scope>NUCLEOTIDE SEQUENCE [LARGE SCALE GENOMIC DNA]</scope>
    <source>
        <strain evidence="3 4">CR14</strain>
    </source>
</reference>
<dbReference type="Pfam" id="PF19051">
    <property type="entry name" value="GFO_IDH_MocA_C2"/>
    <property type="match status" value="1"/>
</dbReference>
<dbReference type="InterPro" id="IPR043906">
    <property type="entry name" value="Gfo/Idh/MocA_OxRdtase_bact_C"/>
</dbReference>
<dbReference type="InterPro" id="IPR006311">
    <property type="entry name" value="TAT_signal"/>
</dbReference>
<dbReference type="GO" id="GO:0000166">
    <property type="term" value="F:nucleotide binding"/>
    <property type="evidence" value="ECO:0007669"/>
    <property type="project" value="InterPro"/>
</dbReference>
<feature type="domain" description="Gfo/Idh/MocA-like oxidoreductase bacterial type C-terminal" evidence="2">
    <location>
        <begin position="204"/>
        <end position="259"/>
    </location>
</feature>
<proteinExistence type="predicted"/>
<dbReference type="Gene3D" id="3.40.50.720">
    <property type="entry name" value="NAD(P)-binding Rossmann-like Domain"/>
    <property type="match status" value="1"/>
</dbReference>
<sequence>MNKLKSIPVTRRTVLKSLSLAAAYSILPRAARANTIEGKLRIAQVGVGGQGKTNLGALLRHPSADVVALCDVDSDKLAVAVELCPEAETYRDYRVLFDEMSDEIDAVLVSTPDHMHAPIAMAAMELGKHVYCEKPLAHNVVENRELRLMADEMGLVTQMGIQLSSSIGQRMTVEYIRSGLIGKVSEVHVWSSKSWGSDDDSLKAPVTEPPEKLDWELWLGIAEERPYRNRTYHPALWRRLVDFGTGTLGDMGVHIFDTPYRALKLTAPLSVRSECRQPNGIYHPKSVITEYTFPSTSYTAEKLKWVWYDGRNAPPASIPGLELEEGMRMPEQGCVMVGENATLMMPHHSAPRTFPRDLIRSVPRPKLKPIDHHGQWIEACLTGGTTGAPFSYGGPLCEALQIGVVANRFPGQTLEWDADNMRVTNLPEANRYLSRKYRAFAS</sequence>
<dbReference type="Pfam" id="PF01408">
    <property type="entry name" value="GFO_IDH_MocA"/>
    <property type="match status" value="1"/>
</dbReference>
<keyword evidence="4" id="KW-1185">Reference proteome</keyword>
<gene>
    <name evidence="3" type="ORF">RZN69_13045</name>
</gene>
<name>A0AAQ3QTM6_9BACT</name>
<feature type="domain" description="Gfo/Idh/MocA-like oxidoreductase N-terminal" evidence="1">
    <location>
        <begin position="40"/>
        <end position="160"/>
    </location>
</feature>
<dbReference type="PROSITE" id="PS51318">
    <property type="entry name" value="TAT"/>
    <property type="match status" value="1"/>
</dbReference>
<dbReference type="SUPFAM" id="SSF55347">
    <property type="entry name" value="Glyceraldehyde-3-phosphate dehydrogenase-like, C-terminal domain"/>
    <property type="match status" value="1"/>
</dbReference>
<protein>
    <submittedName>
        <fullName evidence="3">Gfo/Idh/MocA family oxidoreductase</fullName>
    </submittedName>
</protein>
<evidence type="ECO:0000259" key="2">
    <source>
        <dbReference type="Pfam" id="PF19051"/>
    </source>
</evidence>
<dbReference type="Gene3D" id="3.30.360.10">
    <property type="entry name" value="Dihydrodipicolinate Reductase, domain 2"/>
    <property type="match status" value="1"/>
</dbReference>
<evidence type="ECO:0000259" key="1">
    <source>
        <dbReference type="Pfam" id="PF01408"/>
    </source>
</evidence>
<dbReference type="InterPro" id="IPR050463">
    <property type="entry name" value="Gfo/Idh/MocA_oxidrdct_glycsds"/>
</dbReference>
<dbReference type="SUPFAM" id="SSF51735">
    <property type="entry name" value="NAD(P)-binding Rossmann-fold domains"/>
    <property type="match status" value="1"/>
</dbReference>
<dbReference type="Proteomes" id="UP001304300">
    <property type="component" value="Chromosome"/>
</dbReference>
<evidence type="ECO:0000313" key="4">
    <source>
        <dbReference type="Proteomes" id="UP001304300"/>
    </source>
</evidence>
<dbReference type="KEGG" id="puo:RZN69_13045"/>
<dbReference type="AlphaFoldDB" id="A0AAQ3QTM6"/>
<organism evidence="3 4">
    <name type="scientific">Rubellicoccus peritrichatus</name>
    <dbReference type="NCBI Taxonomy" id="3080537"/>
    <lineage>
        <taxon>Bacteria</taxon>
        <taxon>Pseudomonadati</taxon>
        <taxon>Verrucomicrobiota</taxon>
        <taxon>Opitutia</taxon>
        <taxon>Puniceicoccales</taxon>
        <taxon>Cerasicoccaceae</taxon>
        <taxon>Rubellicoccus</taxon>
    </lineage>
</organism>
<dbReference type="RefSeq" id="WP_317831472.1">
    <property type="nucleotide sequence ID" value="NZ_CP136920.1"/>
</dbReference>